<comment type="caution">
    <text evidence="1">The sequence shown here is derived from an EMBL/GenBank/DDBJ whole genome shotgun (WGS) entry which is preliminary data.</text>
</comment>
<dbReference type="PANTHER" id="PTHR43139">
    <property type="entry name" value="SI:DKEY-122A22.2"/>
    <property type="match status" value="1"/>
</dbReference>
<gene>
    <name evidence="1" type="ORF">Tco_0878498</name>
</gene>
<dbReference type="InterPro" id="IPR052370">
    <property type="entry name" value="Meta-cleavage_hydrolase"/>
</dbReference>
<evidence type="ECO:0000313" key="1">
    <source>
        <dbReference type="EMBL" id="GJT19792.1"/>
    </source>
</evidence>
<dbReference type="InterPro" id="IPR029058">
    <property type="entry name" value="AB_hydrolase_fold"/>
</dbReference>
<name>A0ABQ5C0H2_9ASTR</name>
<evidence type="ECO:0000313" key="2">
    <source>
        <dbReference type="Proteomes" id="UP001151760"/>
    </source>
</evidence>
<reference evidence="1" key="2">
    <citation type="submission" date="2022-01" db="EMBL/GenBank/DDBJ databases">
        <authorList>
            <person name="Yamashiro T."/>
            <person name="Shiraishi A."/>
            <person name="Satake H."/>
            <person name="Nakayama K."/>
        </authorList>
    </citation>
    <scope>NUCLEOTIDE SEQUENCE</scope>
</reference>
<keyword evidence="1" id="KW-0378">Hydrolase</keyword>
<dbReference type="GO" id="GO:0016787">
    <property type="term" value="F:hydrolase activity"/>
    <property type="evidence" value="ECO:0007669"/>
    <property type="project" value="UniProtKB-KW"/>
</dbReference>
<proteinExistence type="predicted"/>
<keyword evidence="2" id="KW-1185">Reference proteome</keyword>
<accession>A0ABQ5C0H2</accession>
<dbReference type="PANTHER" id="PTHR43139:SF59">
    <property type="entry name" value="ALPHA_BETA-HYDROLASES SUPERFAMILY PROTEIN"/>
    <property type="match status" value="1"/>
</dbReference>
<organism evidence="1 2">
    <name type="scientific">Tanacetum coccineum</name>
    <dbReference type="NCBI Taxonomy" id="301880"/>
    <lineage>
        <taxon>Eukaryota</taxon>
        <taxon>Viridiplantae</taxon>
        <taxon>Streptophyta</taxon>
        <taxon>Embryophyta</taxon>
        <taxon>Tracheophyta</taxon>
        <taxon>Spermatophyta</taxon>
        <taxon>Magnoliopsida</taxon>
        <taxon>eudicotyledons</taxon>
        <taxon>Gunneridae</taxon>
        <taxon>Pentapetalae</taxon>
        <taxon>asterids</taxon>
        <taxon>campanulids</taxon>
        <taxon>Asterales</taxon>
        <taxon>Asteraceae</taxon>
        <taxon>Asteroideae</taxon>
        <taxon>Anthemideae</taxon>
        <taxon>Anthemidinae</taxon>
        <taxon>Tanacetum</taxon>
    </lineage>
</organism>
<dbReference type="Gene3D" id="3.40.50.1820">
    <property type="entry name" value="alpha/beta hydrolase"/>
    <property type="match status" value="1"/>
</dbReference>
<reference evidence="1" key="1">
    <citation type="journal article" date="2022" name="Int. J. Mol. Sci.">
        <title>Draft Genome of Tanacetum Coccineum: Genomic Comparison of Closely Related Tanacetum-Family Plants.</title>
        <authorList>
            <person name="Yamashiro T."/>
            <person name="Shiraishi A."/>
            <person name="Nakayama K."/>
            <person name="Satake H."/>
        </authorList>
    </citation>
    <scope>NUCLEOTIDE SEQUENCE</scope>
</reference>
<dbReference type="Proteomes" id="UP001151760">
    <property type="component" value="Unassembled WGS sequence"/>
</dbReference>
<dbReference type="EMBL" id="BQNB010013747">
    <property type="protein sequence ID" value="GJT19792.1"/>
    <property type="molecule type" value="Genomic_DNA"/>
</dbReference>
<dbReference type="SUPFAM" id="SSF53474">
    <property type="entry name" value="alpha/beta-Hydrolases"/>
    <property type="match status" value="1"/>
</dbReference>
<protein>
    <submittedName>
        <fullName evidence="1">Alpha/beta hydrolase fold protein</fullName>
    </submittedName>
</protein>
<sequence length="147" mass="16983">MVVNDVKKVRVVGLSYGGFVAYSMAVQFKEMVERVVICCAGVCLEMKDLDDGLFPVKTLEEAAEILLPQTPEKMKELMKFTFVKPPVKLTPNCILVDFIDFKLKQDSNTLSLCSRDYFTKERKRKGKKLKNIDVLKIVLRWKRKEME</sequence>